<dbReference type="InterPro" id="IPR013035">
    <property type="entry name" value="PEP_carboxykinase_C"/>
</dbReference>
<feature type="domain" description="Phosphoenolpyruvate carboxykinase GTP-utilising N-terminal" evidence="13">
    <location>
        <begin position="15"/>
        <end position="234"/>
    </location>
</feature>
<dbReference type="GO" id="GO:0006094">
    <property type="term" value="P:gluconeogenesis"/>
    <property type="evidence" value="ECO:0007669"/>
    <property type="project" value="UniProtKB-UniRule"/>
</dbReference>
<dbReference type="GO" id="GO:0006107">
    <property type="term" value="P:oxaloacetate metabolic process"/>
    <property type="evidence" value="ECO:0007669"/>
    <property type="project" value="TreeGrafter"/>
</dbReference>
<keyword evidence="8 11" id="KW-0342">GTP-binding</keyword>
<feature type="domain" description="Phosphoenolpyruvate carboxykinase C-terminal P-loop" evidence="12">
    <location>
        <begin position="238"/>
        <end position="593"/>
    </location>
</feature>
<dbReference type="SUPFAM" id="SSF53795">
    <property type="entry name" value="PEP carboxykinase-like"/>
    <property type="match status" value="1"/>
</dbReference>
<dbReference type="GO" id="GO:0046327">
    <property type="term" value="P:glycerol biosynthetic process from pyruvate"/>
    <property type="evidence" value="ECO:0007669"/>
    <property type="project" value="TreeGrafter"/>
</dbReference>
<evidence type="ECO:0000256" key="4">
    <source>
        <dbReference type="ARBA" id="ARBA00022432"/>
    </source>
</evidence>
<dbReference type="InterPro" id="IPR035078">
    <property type="entry name" value="PEP_carboxykinase_GTP_N"/>
</dbReference>
<evidence type="ECO:0000256" key="6">
    <source>
        <dbReference type="ARBA" id="ARBA00022741"/>
    </source>
</evidence>
<evidence type="ECO:0000256" key="11">
    <source>
        <dbReference type="HAMAP-Rule" id="MF_00452"/>
    </source>
</evidence>
<dbReference type="GO" id="GO:0033993">
    <property type="term" value="P:response to lipid"/>
    <property type="evidence" value="ECO:0007669"/>
    <property type="project" value="TreeGrafter"/>
</dbReference>
<evidence type="ECO:0000256" key="7">
    <source>
        <dbReference type="ARBA" id="ARBA00022793"/>
    </source>
</evidence>
<keyword evidence="15" id="KW-1185">Reference proteome</keyword>
<feature type="binding site" evidence="11">
    <location>
        <position position="242"/>
    </location>
    <ligand>
        <name>Mn(2+)</name>
        <dbReference type="ChEBI" id="CHEBI:29035"/>
    </ligand>
</feature>
<dbReference type="PROSITE" id="PS00505">
    <property type="entry name" value="PEPCK_GTP"/>
    <property type="match status" value="1"/>
</dbReference>
<dbReference type="GO" id="GO:0005829">
    <property type="term" value="C:cytosol"/>
    <property type="evidence" value="ECO:0007669"/>
    <property type="project" value="TreeGrafter"/>
</dbReference>
<keyword evidence="4 11" id="KW-0312">Gluconeogenesis</keyword>
<dbReference type="GO" id="GO:0042594">
    <property type="term" value="P:response to starvation"/>
    <property type="evidence" value="ECO:0007669"/>
    <property type="project" value="TreeGrafter"/>
</dbReference>
<dbReference type="EMBL" id="RZIJ01000005">
    <property type="protein sequence ID" value="RUQ73863.1"/>
    <property type="molecule type" value="Genomic_DNA"/>
</dbReference>
<dbReference type="SUPFAM" id="SSF68923">
    <property type="entry name" value="PEP carboxykinase N-terminal domain"/>
    <property type="match status" value="1"/>
</dbReference>
<keyword evidence="5 11" id="KW-0479">Metal-binding</keyword>
<comment type="subunit">
    <text evidence="3 11">Monomer.</text>
</comment>
<dbReference type="PIRSF" id="PIRSF001348">
    <property type="entry name" value="PEP_carboxykinase_GTP"/>
    <property type="match status" value="1"/>
</dbReference>
<evidence type="ECO:0000256" key="9">
    <source>
        <dbReference type="ARBA" id="ARBA00023211"/>
    </source>
</evidence>
<evidence type="ECO:0000256" key="10">
    <source>
        <dbReference type="ARBA" id="ARBA00023239"/>
    </source>
</evidence>
<keyword evidence="6 11" id="KW-0547">Nucleotide-binding</keyword>
<feature type="binding site" evidence="11">
    <location>
        <begin position="265"/>
        <end position="270"/>
    </location>
    <ligand>
        <name>GTP</name>
        <dbReference type="ChEBI" id="CHEBI:37565"/>
    </ligand>
</feature>
<comment type="pathway">
    <text evidence="1 11">Carbohydrate biosynthesis; gluconeogenesis.</text>
</comment>
<dbReference type="Pfam" id="PF17297">
    <property type="entry name" value="PEPCK_N"/>
    <property type="match status" value="1"/>
</dbReference>
<feature type="binding site" evidence="11">
    <location>
        <position position="222"/>
    </location>
    <ligand>
        <name>Mn(2+)</name>
        <dbReference type="ChEBI" id="CHEBI:29035"/>
    </ligand>
</feature>
<evidence type="ECO:0000256" key="8">
    <source>
        <dbReference type="ARBA" id="ARBA00023134"/>
    </source>
</evidence>
<feature type="binding site" evidence="11">
    <location>
        <position position="414"/>
    </location>
    <ligand>
        <name>GTP</name>
        <dbReference type="ChEBI" id="CHEBI:37565"/>
    </ligand>
</feature>
<feature type="binding site" evidence="11">
    <location>
        <position position="291"/>
    </location>
    <ligand>
        <name>Mn(2+)</name>
        <dbReference type="ChEBI" id="CHEBI:29035"/>
    </ligand>
</feature>
<name>A0A433JBR2_9PROT</name>
<keyword evidence="7 11" id="KW-0210">Decarboxylase</keyword>
<comment type="caution">
    <text evidence="14">The sequence shown here is derived from an EMBL/GenBank/DDBJ whole genome shotgun (WGS) entry which is preliminary data.</text>
</comment>
<dbReference type="AlphaFoldDB" id="A0A433JBR2"/>
<evidence type="ECO:0000313" key="15">
    <source>
        <dbReference type="Proteomes" id="UP000280346"/>
    </source>
</evidence>
<keyword evidence="14" id="KW-0808">Transferase</keyword>
<keyword evidence="9 11" id="KW-0464">Manganese</keyword>
<evidence type="ECO:0000256" key="3">
    <source>
        <dbReference type="ARBA" id="ARBA00011245"/>
    </source>
</evidence>
<dbReference type="OrthoDB" id="9758871at2"/>
<keyword evidence="14" id="KW-0670">Pyruvate</keyword>
<comment type="cofactor">
    <cofactor evidence="11">
        <name>Mn(2+)</name>
        <dbReference type="ChEBI" id="CHEBI:29035"/>
    </cofactor>
    <text evidence="11">Binds 1 Mn(2+) ion per subunit.</text>
</comment>
<dbReference type="Gene3D" id="3.90.228.20">
    <property type="match status" value="1"/>
</dbReference>
<dbReference type="InterPro" id="IPR018091">
    <property type="entry name" value="PEP_carboxykin_GTP_CS"/>
</dbReference>
<evidence type="ECO:0000256" key="5">
    <source>
        <dbReference type="ARBA" id="ARBA00022723"/>
    </source>
</evidence>
<evidence type="ECO:0000259" key="12">
    <source>
        <dbReference type="Pfam" id="PF00821"/>
    </source>
</evidence>
<dbReference type="GO" id="GO:0030145">
    <property type="term" value="F:manganese ion binding"/>
    <property type="evidence" value="ECO:0007669"/>
    <property type="project" value="UniProtKB-UniRule"/>
</dbReference>
<gene>
    <name evidence="11" type="primary">pckG</name>
    <name evidence="14" type="ORF">EJ913_09435</name>
</gene>
<evidence type="ECO:0000256" key="2">
    <source>
        <dbReference type="ARBA" id="ARBA00005796"/>
    </source>
</evidence>
<dbReference type="Gene3D" id="3.40.449.10">
    <property type="entry name" value="Phosphoenolpyruvate Carboxykinase, domain 1"/>
    <property type="match status" value="1"/>
</dbReference>
<dbReference type="InterPro" id="IPR035077">
    <property type="entry name" value="PEP_carboxykinase_GTP_C"/>
</dbReference>
<keyword evidence="10 11" id="KW-0456">Lyase</keyword>
<dbReference type="GO" id="GO:0019543">
    <property type="term" value="P:propionate catabolic process"/>
    <property type="evidence" value="ECO:0007669"/>
    <property type="project" value="TreeGrafter"/>
</dbReference>
<dbReference type="GO" id="GO:0005525">
    <property type="term" value="F:GTP binding"/>
    <property type="evidence" value="ECO:0007669"/>
    <property type="project" value="UniProtKB-UniRule"/>
</dbReference>
<dbReference type="Proteomes" id="UP000280346">
    <property type="component" value="Unassembled WGS sequence"/>
</dbReference>
<keyword evidence="11" id="KW-0963">Cytoplasm</keyword>
<dbReference type="EC" id="4.1.1.32" evidence="11"/>
<comment type="subcellular location">
    <subcellularLocation>
        <location evidence="11">Cytoplasm</location>
    </subcellularLocation>
</comment>
<dbReference type="Gene3D" id="2.170.8.10">
    <property type="entry name" value="Phosphoenolpyruvate Carboxykinase, domain 2"/>
    <property type="match status" value="1"/>
</dbReference>
<protein>
    <recommendedName>
        <fullName evidence="11">Phosphoenolpyruvate carboxykinase [GTP]</fullName>
        <shortName evidence="11">PEP carboxykinase</shortName>
        <shortName evidence="11">PEPCK</shortName>
        <ecNumber evidence="11">4.1.1.32</ecNumber>
    </recommendedName>
    <alternativeName>
        <fullName evidence="11">GTP-dependent phosphoenolpyruvate carboxykinase</fullName>
        <shortName evidence="11">GTP-PEPCK</shortName>
    </alternativeName>
</protein>
<dbReference type="GO" id="GO:0016301">
    <property type="term" value="F:kinase activity"/>
    <property type="evidence" value="ECO:0007669"/>
    <property type="project" value="UniProtKB-KW"/>
</dbReference>
<comment type="catalytic activity">
    <reaction evidence="11">
        <text>oxaloacetate + GTP = phosphoenolpyruvate + GDP + CO2</text>
        <dbReference type="Rhea" id="RHEA:10388"/>
        <dbReference type="ChEBI" id="CHEBI:16452"/>
        <dbReference type="ChEBI" id="CHEBI:16526"/>
        <dbReference type="ChEBI" id="CHEBI:37565"/>
        <dbReference type="ChEBI" id="CHEBI:58189"/>
        <dbReference type="ChEBI" id="CHEBI:58702"/>
        <dbReference type="EC" id="4.1.1.32"/>
    </reaction>
</comment>
<dbReference type="CDD" id="cd00819">
    <property type="entry name" value="PEPCK_GTP"/>
    <property type="match status" value="1"/>
</dbReference>
<feature type="active site" evidence="11">
    <location>
        <position position="266"/>
    </location>
</feature>
<dbReference type="PANTHER" id="PTHR11561">
    <property type="entry name" value="PHOSPHOENOLPYRUVATE CARBOXYKINASE"/>
    <property type="match status" value="1"/>
</dbReference>
<comment type="function">
    <text evidence="11">Catalyzes the conversion of oxaloacetate (OAA) to phosphoenolpyruvate (PEP), the rate-limiting step in the metabolic pathway that produces glucose from lactate and other precursors derived from the citric acid cycle.</text>
</comment>
<feature type="binding site" evidence="11">
    <location>
        <begin position="213"/>
        <end position="215"/>
    </location>
    <ligand>
        <name>substrate</name>
    </ligand>
</feature>
<keyword evidence="14" id="KW-0418">Kinase</keyword>
<evidence type="ECO:0000313" key="14">
    <source>
        <dbReference type="EMBL" id="RUQ73863.1"/>
    </source>
</evidence>
<dbReference type="PANTHER" id="PTHR11561:SF0">
    <property type="entry name" value="PHOSPHOENOLPYRUVATE CARBOXYKINASE [GTP]-RELATED"/>
    <property type="match status" value="1"/>
</dbReference>
<organism evidence="14 15">
    <name type="scientific">Azospirillum doebereinerae</name>
    <dbReference type="NCBI Taxonomy" id="92933"/>
    <lineage>
        <taxon>Bacteria</taxon>
        <taxon>Pseudomonadati</taxon>
        <taxon>Pseudomonadota</taxon>
        <taxon>Alphaproteobacteria</taxon>
        <taxon>Rhodospirillales</taxon>
        <taxon>Azospirillaceae</taxon>
        <taxon>Azospirillum</taxon>
    </lineage>
</organism>
<accession>A0A433JBR2</accession>
<evidence type="ECO:0000259" key="13">
    <source>
        <dbReference type="Pfam" id="PF17297"/>
    </source>
</evidence>
<comment type="similarity">
    <text evidence="2 11">Belongs to the phosphoenolpyruvate carboxykinase [GTP] family.</text>
</comment>
<dbReference type="UniPathway" id="UPA00138"/>
<dbReference type="GO" id="GO:0071333">
    <property type="term" value="P:cellular response to glucose stimulus"/>
    <property type="evidence" value="ECO:0007669"/>
    <property type="project" value="TreeGrafter"/>
</dbReference>
<feature type="binding site" evidence="11">
    <location>
        <begin position="506"/>
        <end position="509"/>
    </location>
    <ligand>
        <name>GTP</name>
        <dbReference type="ChEBI" id="CHEBI:37565"/>
    </ligand>
</feature>
<dbReference type="FunFam" id="3.40.449.10:FF:000005">
    <property type="entry name" value="Phosphoenolpyruvate carboxykinase [GTP]"/>
    <property type="match status" value="1"/>
</dbReference>
<feature type="binding site" evidence="11">
    <location>
        <position position="264"/>
    </location>
    <ligand>
        <name>substrate</name>
    </ligand>
</feature>
<dbReference type="GO" id="GO:0004613">
    <property type="term" value="F:phosphoenolpyruvate carboxykinase (GTP) activity"/>
    <property type="evidence" value="ECO:0007669"/>
    <property type="project" value="UniProtKB-UniRule"/>
</dbReference>
<feature type="binding site" evidence="11">
    <location>
        <position position="383"/>
    </location>
    <ligand>
        <name>GTP</name>
        <dbReference type="ChEBI" id="CHEBI:37565"/>
    </ligand>
</feature>
<proteinExistence type="inferred from homology"/>
<feature type="binding site" evidence="11">
    <location>
        <begin position="381"/>
        <end position="383"/>
    </location>
    <ligand>
        <name>substrate</name>
    </ligand>
</feature>
<reference evidence="14 15" key="1">
    <citation type="submission" date="2018-12" db="EMBL/GenBank/DDBJ databases">
        <authorList>
            <person name="Yang Y."/>
        </authorList>
    </citation>
    <scope>NUCLEOTIDE SEQUENCE [LARGE SCALE GENOMIC DNA]</scope>
    <source>
        <strain evidence="14 15">GSF71</strain>
    </source>
</reference>
<dbReference type="HAMAP" id="MF_00452">
    <property type="entry name" value="PEPCK_GTP"/>
    <property type="match status" value="1"/>
</dbReference>
<dbReference type="NCBIfam" id="NF003253">
    <property type="entry name" value="PRK04210.1"/>
    <property type="match status" value="1"/>
</dbReference>
<sequence length="607" mass="67744">MTANTRTRNKKLLAWVEEIALKCKPERIHWCDGSQEEYDRLCNEMVEAGTFIRLNEAKRRNSFLCRSDPGDVARVEDSTYICSKTREEAGPTNNWMDPAAMKAKLDGLFEGCMRGRTLYVVPFSMGPLGSDIAHIGVQLSDSPYVAVNMRLMTRMGQKVLDVLGDGDFVPCLHSVGAPLEPGQADVAWPCNAESKYIVHFPEEHSIVSYGSGYGGNALLGKKCFALRIASSMGREQGWLAEHMLILGVESPTGEKTYVGAAFPSACGKTNFAMLVPPAEFEGWKVRTIGDDIAWIKPQPDGTLRAINPEAGFFGVAPGTSVKSNPNALKTLDHNVIFTNVALTDDGDVWWEGLTDTPPEHLIDWQGKDWTPGAGRLAAHPNSRFTAPAAQCPSIDPAWEDPAGVPISAFIFGGRLSKTFPLVFEAYNWREGVYWAATMGSEATAAAVGQAAIRRDPFAMLPFCGYNMADYWNHWLSMEAKVESLPRIYRVNWFRKDENGKFVWPGFGDNMRVLKWIVDRVRGRATEVAESPFGYSPRYQDLNWNGLSFGQEKFSKIMDIDRKEAEAEARDQEELFNRFGSRLPTEIEQQRLALLKRLEESPDVWRIG</sequence>
<dbReference type="InterPro" id="IPR008209">
    <property type="entry name" value="PEP_carboxykinase_GTP"/>
</dbReference>
<evidence type="ECO:0000256" key="1">
    <source>
        <dbReference type="ARBA" id="ARBA00004742"/>
    </source>
</evidence>
<dbReference type="InterPro" id="IPR008210">
    <property type="entry name" value="PEP_carboxykinase_N"/>
</dbReference>
<dbReference type="Pfam" id="PF00821">
    <property type="entry name" value="PEPCK_GTP"/>
    <property type="match status" value="1"/>
</dbReference>
<feature type="binding site" evidence="11">
    <location>
        <position position="74"/>
    </location>
    <ligand>
        <name>substrate</name>
    </ligand>
</feature>